<dbReference type="EMBL" id="CP093442">
    <property type="protein sequence ID" value="UOF00553.1"/>
    <property type="molecule type" value="Genomic_DNA"/>
</dbReference>
<evidence type="ECO:0000256" key="6">
    <source>
        <dbReference type="ARBA" id="ARBA00022692"/>
    </source>
</evidence>
<dbReference type="Gene3D" id="3.30.70.3040">
    <property type="match status" value="1"/>
</dbReference>
<feature type="domain" description="FtsX extracellular" evidence="13">
    <location>
        <begin position="47"/>
        <end position="148"/>
    </location>
</feature>
<dbReference type="RefSeq" id="WP_243536634.1">
    <property type="nucleotide sequence ID" value="NZ_CP093442.1"/>
</dbReference>
<proteinExistence type="inferred from homology"/>
<keyword evidence="9 10" id="KW-0131">Cell cycle</keyword>
<evidence type="ECO:0000256" key="3">
    <source>
        <dbReference type="ARBA" id="ARBA00021907"/>
    </source>
</evidence>
<gene>
    <name evidence="14" type="ORF">MNR06_12675</name>
</gene>
<evidence type="ECO:0000256" key="9">
    <source>
        <dbReference type="ARBA" id="ARBA00023306"/>
    </source>
</evidence>
<feature type="transmembrane region" description="Helical" evidence="11">
    <location>
        <begin position="221"/>
        <end position="242"/>
    </location>
</feature>
<name>A0ABY4CAL5_9BACT</name>
<dbReference type="Pfam" id="PF02687">
    <property type="entry name" value="FtsX"/>
    <property type="match status" value="1"/>
</dbReference>
<evidence type="ECO:0000256" key="5">
    <source>
        <dbReference type="ARBA" id="ARBA00022618"/>
    </source>
</evidence>
<comment type="subcellular location">
    <subcellularLocation>
        <location evidence="1">Cell membrane</location>
        <topology evidence="1">Multi-pass membrane protein</topology>
    </subcellularLocation>
</comment>
<evidence type="ECO:0000259" key="13">
    <source>
        <dbReference type="Pfam" id="PF18075"/>
    </source>
</evidence>
<evidence type="ECO:0000256" key="11">
    <source>
        <dbReference type="SAM" id="Phobius"/>
    </source>
</evidence>
<evidence type="ECO:0000259" key="12">
    <source>
        <dbReference type="Pfam" id="PF02687"/>
    </source>
</evidence>
<protein>
    <recommendedName>
        <fullName evidence="3 10">Cell division protein FtsX</fullName>
    </recommendedName>
</protein>
<dbReference type="Pfam" id="PF18075">
    <property type="entry name" value="FtsX_ECD"/>
    <property type="match status" value="1"/>
</dbReference>
<accession>A0ABY4CAL5</accession>
<dbReference type="InterPro" id="IPR040690">
    <property type="entry name" value="FtsX_ECD"/>
</dbReference>
<evidence type="ECO:0000313" key="15">
    <source>
        <dbReference type="Proteomes" id="UP000830116"/>
    </source>
</evidence>
<dbReference type="Proteomes" id="UP000830116">
    <property type="component" value="Chromosome"/>
</dbReference>
<keyword evidence="15" id="KW-1185">Reference proteome</keyword>
<feature type="transmembrane region" description="Helical" evidence="11">
    <location>
        <begin position="262"/>
        <end position="286"/>
    </location>
</feature>
<dbReference type="PANTHER" id="PTHR47755">
    <property type="entry name" value="CELL DIVISION PROTEIN FTSX"/>
    <property type="match status" value="1"/>
</dbReference>
<dbReference type="InterPro" id="IPR004513">
    <property type="entry name" value="FtsX"/>
</dbReference>
<feature type="domain" description="ABC3 transporter permease C-terminal" evidence="12">
    <location>
        <begin position="171"/>
        <end position="289"/>
    </location>
</feature>
<keyword evidence="5 10" id="KW-0132">Cell division</keyword>
<evidence type="ECO:0000256" key="10">
    <source>
        <dbReference type="PIRNR" id="PIRNR003097"/>
    </source>
</evidence>
<reference evidence="14" key="1">
    <citation type="submission" date="2022-03" db="EMBL/GenBank/DDBJ databases">
        <title>Genome Identification and Characterization of new species Bdellovibrio reynosense LBG001 sp. nov. from a Mexico soil sample.</title>
        <authorList>
            <person name="Camilli A."/>
            <person name="Ajao Y."/>
            <person name="Guo X."/>
        </authorList>
    </citation>
    <scope>NUCLEOTIDE SEQUENCE</scope>
    <source>
        <strain evidence="14">LBG001</strain>
    </source>
</reference>
<sequence length="298" mass="32523">MMKAPQKNWALKVSTLIVVTACFVVMGSGLLISQNFKNILTQWGEDVQMTVYLANDLNESELKAIESSIKASDEVGQVTFVNQDKALGDFRAQLASYAPDMAKDDELLHLIPASMEIKISDNVSAANQGHTLKNLAEKFRKIDGVDEVSYGQEWVEKYAKLVSAIEATMSSLGFIILMASLFVIANVIRASIANRKEEIVVLEMIGATTSMVRKPFLIEGATLGFTSSILAIILCFGLYSGIRTLLVTKLSFFQLGEHLSFISPMSVVFFIVGGTCLGAFSSYLCIRRLNDGYAGSQG</sequence>
<keyword evidence="6 11" id="KW-0812">Transmembrane</keyword>
<keyword evidence="7 11" id="KW-1133">Transmembrane helix</keyword>
<evidence type="ECO:0000256" key="4">
    <source>
        <dbReference type="ARBA" id="ARBA00022475"/>
    </source>
</evidence>
<dbReference type="InterPro" id="IPR003838">
    <property type="entry name" value="ABC3_permease_C"/>
</dbReference>
<keyword evidence="4 10" id="KW-1003">Cell membrane</keyword>
<keyword evidence="8 10" id="KW-0472">Membrane</keyword>
<organism evidence="14 15">
    <name type="scientific">Bdellovibrio reynosensis</name>
    <dbReference type="NCBI Taxonomy" id="2835041"/>
    <lineage>
        <taxon>Bacteria</taxon>
        <taxon>Pseudomonadati</taxon>
        <taxon>Bdellovibrionota</taxon>
        <taxon>Bdellovibrionia</taxon>
        <taxon>Bdellovibrionales</taxon>
        <taxon>Pseudobdellovibrionaceae</taxon>
        <taxon>Bdellovibrio</taxon>
    </lineage>
</organism>
<feature type="transmembrane region" description="Helical" evidence="11">
    <location>
        <begin position="169"/>
        <end position="188"/>
    </location>
</feature>
<dbReference type="PIRSF" id="PIRSF003097">
    <property type="entry name" value="FtsX"/>
    <property type="match status" value="1"/>
</dbReference>
<evidence type="ECO:0000313" key="14">
    <source>
        <dbReference type="EMBL" id="UOF00553.1"/>
    </source>
</evidence>
<evidence type="ECO:0000256" key="2">
    <source>
        <dbReference type="ARBA" id="ARBA00007379"/>
    </source>
</evidence>
<dbReference type="PANTHER" id="PTHR47755:SF1">
    <property type="entry name" value="CELL DIVISION PROTEIN FTSX"/>
    <property type="match status" value="1"/>
</dbReference>
<evidence type="ECO:0000256" key="8">
    <source>
        <dbReference type="ARBA" id="ARBA00023136"/>
    </source>
</evidence>
<evidence type="ECO:0000256" key="7">
    <source>
        <dbReference type="ARBA" id="ARBA00022989"/>
    </source>
</evidence>
<comment type="similarity">
    <text evidence="2 10">Belongs to the ABC-4 integral membrane protein family. FtsX subfamily.</text>
</comment>
<evidence type="ECO:0000256" key="1">
    <source>
        <dbReference type="ARBA" id="ARBA00004651"/>
    </source>
</evidence>